<feature type="compositionally biased region" description="Basic and acidic residues" evidence="1">
    <location>
        <begin position="45"/>
        <end position="57"/>
    </location>
</feature>
<evidence type="ECO:0000313" key="3">
    <source>
        <dbReference type="Proteomes" id="UP001597180"/>
    </source>
</evidence>
<sequence>MNLTINQNIVIHQLRVNNVTNSSVLQIGSSGMIKSLSNQYNTGGFKEEGEPPVKPEEEMTPSLVPLPSPH</sequence>
<accession>A0ABW3UZN3</accession>
<evidence type="ECO:0000256" key="1">
    <source>
        <dbReference type="SAM" id="MobiDB-lite"/>
    </source>
</evidence>
<dbReference type="Proteomes" id="UP001597180">
    <property type="component" value="Unassembled WGS sequence"/>
</dbReference>
<dbReference type="Pfam" id="PF10803">
    <property type="entry name" value="GerPB"/>
    <property type="match status" value="1"/>
</dbReference>
<dbReference type="EMBL" id="JBHTLU010000056">
    <property type="protein sequence ID" value="MFD1225256.1"/>
    <property type="molecule type" value="Genomic_DNA"/>
</dbReference>
<gene>
    <name evidence="2" type="ORF">ACFQ4B_34760</name>
</gene>
<evidence type="ECO:0000313" key="2">
    <source>
        <dbReference type="EMBL" id="MFD1225256.1"/>
    </source>
</evidence>
<dbReference type="RefSeq" id="WP_079910186.1">
    <property type="nucleotide sequence ID" value="NZ_BAABJG010000044.1"/>
</dbReference>
<comment type="caution">
    <text evidence="2">The sequence shown here is derived from an EMBL/GenBank/DDBJ whole genome shotgun (WGS) entry which is preliminary data.</text>
</comment>
<reference evidence="3" key="1">
    <citation type="journal article" date="2019" name="Int. J. Syst. Evol. Microbiol.">
        <title>The Global Catalogue of Microorganisms (GCM) 10K type strain sequencing project: providing services to taxonomists for standard genome sequencing and annotation.</title>
        <authorList>
            <consortium name="The Broad Institute Genomics Platform"/>
            <consortium name="The Broad Institute Genome Sequencing Center for Infectious Disease"/>
            <person name="Wu L."/>
            <person name="Ma J."/>
        </authorList>
    </citation>
    <scope>NUCLEOTIDE SEQUENCE [LARGE SCALE GENOMIC DNA]</scope>
    <source>
        <strain evidence="3">CCUG 53270</strain>
    </source>
</reference>
<name>A0ABW3UZN3_9BACL</name>
<feature type="region of interest" description="Disordered" evidence="1">
    <location>
        <begin position="39"/>
        <end position="70"/>
    </location>
</feature>
<protein>
    <submittedName>
        <fullName evidence="2">Spore germination protein GerPB</fullName>
    </submittedName>
</protein>
<organism evidence="2 3">
    <name type="scientific">Paenibacillus vulneris</name>
    <dbReference type="NCBI Taxonomy" id="1133364"/>
    <lineage>
        <taxon>Bacteria</taxon>
        <taxon>Bacillati</taxon>
        <taxon>Bacillota</taxon>
        <taxon>Bacilli</taxon>
        <taxon>Bacillales</taxon>
        <taxon>Paenibacillaceae</taxon>
        <taxon>Paenibacillus</taxon>
    </lineage>
</organism>
<proteinExistence type="predicted"/>
<keyword evidence="3" id="KW-1185">Reference proteome</keyword>
<dbReference type="InterPro" id="IPR024255">
    <property type="entry name" value="GerPB"/>
</dbReference>